<accession>A0A0T9REW1</accession>
<dbReference type="RefSeq" id="WP_156168705.1">
    <property type="nucleotide sequence ID" value="NZ_CAWMMU010000007.1"/>
</dbReference>
<organism evidence="1 4">
    <name type="scientific">Yersinia pekkanenii</name>
    <dbReference type="NCBI Taxonomy" id="1288385"/>
    <lineage>
        <taxon>Bacteria</taxon>
        <taxon>Pseudomonadati</taxon>
        <taxon>Pseudomonadota</taxon>
        <taxon>Gammaproteobacteria</taxon>
        <taxon>Enterobacterales</taxon>
        <taxon>Yersiniaceae</taxon>
        <taxon>Yersinia</taxon>
    </lineage>
</organism>
<reference evidence="2 3" key="1">
    <citation type="submission" date="2015-03" db="EMBL/GenBank/DDBJ databases">
        <authorList>
            <consortium name="Pathogen Informatics"/>
            <person name="Murphy D."/>
        </authorList>
    </citation>
    <scope>NUCLEOTIDE SEQUENCE [LARGE SCALE GENOMIC DNA]</scope>
    <source>
        <strain evidence="2">Type strain: CIP110230</strain>
        <strain evidence="3">type strain: CIP110230</strain>
    </source>
</reference>
<evidence type="ECO:0000313" key="4">
    <source>
        <dbReference type="Proteomes" id="UP000045840"/>
    </source>
</evidence>
<evidence type="ECO:0000313" key="1">
    <source>
        <dbReference type="EMBL" id="CNI57227.1"/>
    </source>
</evidence>
<sequence length="49" mass="5577">MKTKASIFCCFFDNYKDICAGLKDEDVRMMLAVKQICSNFGFKMLVNAS</sequence>
<reference evidence="1" key="3">
    <citation type="submission" date="2015-03" db="EMBL/GenBank/DDBJ databases">
        <authorList>
            <person name="Murphy D."/>
        </authorList>
    </citation>
    <scope>NUCLEOTIDE SEQUENCE [LARGE SCALE GENOMIC DNA]</scope>
    <source>
        <strain evidence="1">A125KOH2</strain>
    </source>
</reference>
<protein>
    <submittedName>
        <fullName evidence="1">Uncharacterized protein</fullName>
    </submittedName>
</protein>
<gene>
    <name evidence="1" type="ORF">ERS008529_04389</name>
    <name evidence="2" type="ORF">ERS137968_01903</name>
</gene>
<evidence type="ECO:0000313" key="2">
    <source>
        <dbReference type="EMBL" id="CRY66579.1"/>
    </source>
</evidence>
<dbReference type="Proteomes" id="UP000045840">
    <property type="component" value="Unassembled WGS sequence"/>
</dbReference>
<dbReference type="Proteomes" id="UP000044625">
    <property type="component" value="Unassembled WGS sequence"/>
</dbReference>
<proteinExistence type="predicted"/>
<dbReference type="OrthoDB" id="6433535at2"/>
<reference evidence="4" key="2">
    <citation type="submission" date="2015-03" db="EMBL/GenBank/DDBJ databases">
        <authorList>
            <consortium name="Pathogen Informatics"/>
        </authorList>
    </citation>
    <scope>NUCLEOTIDE SEQUENCE [LARGE SCALE GENOMIC DNA]</scope>
    <source>
        <strain evidence="4">A125KOH2</strain>
    </source>
</reference>
<dbReference type="EMBL" id="CWJL01000007">
    <property type="protein sequence ID" value="CRY66579.1"/>
    <property type="molecule type" value="Genomic_DNA"/>
</dbReference>
<keyword evidence="3" id="KW-1185">Reference proteome</keyword>
<dbReference type="EMBL" id="CQAZ01000069">
    <property type="protein sequence ID" value="CNI57227.1"/>
    <property type="molecule type" value="Genomic_DNA"/>
</dbReference>
<name>A0A0T9REW1_9GAMM</name>
<dbReference type="AlphaFoldDB" id="A0A0T9REW1"/>
<evidence type="ECO:0000313" key="3">
    <source>
        <dbReference type="Proteomes" id="UP000044625"/>
    </source>
</evidence>